<evidence type="ECO:0000313" key="3">
    <source>
        <dbReference type="Proteomes" id="UP000008555"/>
    </source>
</evidence>
<feature type="transmembrane region" description="Helical" evidence="1">
    <location>
        <begin position="187"/>
        <end position="206"/>
    </location>
</feature>
<feature type="transmembrane region" description="Helical" evidence="1">
    <location>
        <begin position="152"/>
        <end position="175"/>
    </location>
</feature>
<proteinExistence type="predicted"/>
<evidence type="ECO:0000313" key="2">
    <source>
        <dbReference type="EMBL" id="ABS76765.1"/>
    </source>
</evidence>
<dbReference type="HOGENOM" id="CLU_745389_0_0_6"/>
<protein>
    <submittedName>
        <fullName evidence="2">Hypothetical membrane spanning protein</fullName>
    </submittedName>
</protein>
<dbReference type="EMBL" id="CP000733">
    <property type="protein sequence ID" value="ABS76765.1"/>
    <property type="molecule type" value="Genomic_DNA"/>
</dbReference>
<accession>A9KE06</accession>
<name>A9KE06_COXBN</name>
<evidence type="ECO:0000256" key="1">
    <source>
        <dbReference type="SAM" id="Phobius"/>
    </source>
</evidence>
<dbReference type="AlphaFoldDB" id="A9KE06"/>
<keyword evidence="1" id="KW-0472">Membrane</keyword>
<dbReference type="KEGG" id="cbd:CBUD_1160"/>
<dbReference type="Proteomes" id="UP000008555">
    <property type="component" value="Chromosome"/>
</dbReference>
<feature type="transmembrane region" description="Helical" evidence="1">
    <location>
        <begin position="20"/>
        <end position="43"/>
    </location>
</feature>
<keyword evidence="1" id="KW-0812">Transmembrane</keyword>
<dbReference type="RefSeq" id="WP_011996941.1">
    <property type="nucleotide sequence ID" value="NC_009727.1"/>
</dbReference>
<organism evidence="2 3">
    <name type="scientific">Coxiella burnetii (strain Dugway 5J108-111)</name>
    <dbReference type="NCBI Taxonomy" id="434922"/>
    <lineage>
        <taxon>Bacteria</taxon>
        <taxon>Pseudomonadati</taxon>
        <taxon>Pseudomonadota</taxon>
        <taxon>Gammaproteobacteria</taxon>
        <taxon>Legionellales</taxon>
        <taxon>Coxiellaceae</taxon>
        <taxon>Coxiella</taxon>
    </lineage>
</organism>
<sequence length="371" mass="41893">MRNDPSQALLPRAPVANKFFKFVIIQYSALTYNAAVLATYWISADRFPEHMKWLENSISQEKGSLKLVPVGVFIGMESILFLTNQRTMPKRIEALLRQEESCIFSCYPLPERYKTIEAGISAFWKAAVSSTSLWALFTDLISLTTLNRSLSIGLGGALTFSLLPANFMAQIANFLKNYLQDWRLPAWFAWYCGIGYGLCNAALYFNTFNKVLEPWVGGNLTELDNLFKKILFSLNTLISFKFAYSTSKIYSKRIQKMITPLIEESTPSHPHLTFSGTIDAVWKTVVTLLSVIRIVNDYHSLTTWEFVVLIFTLAPGVLPQLTFYANEEEAQRPNLWSSFCSFFSCSQDTELSAVVSDEAPTPFEQGGSLTI</sequence>
<reference evidence="2 3" key="1">
    <citation type="journal article" date="2009" name="Infect. Immun.">
        <title>Comparative genomics reveal extensive transposon-mediated genomic plasticity and diversity among potential effector proteins within the genus Coxiella.</title>
        <authorList>
            <person name="Beare P.A."/>
            <person name="Unsworth N."/>
            <person name="Andoh M."/>
            <person name="Voth D.E."/>
            <person name="Omsland A."/>
            <person name="Gilk S.D."/>
            <person name="Williams K.P."/>
            <person name="Sobral B.W."/>
            <person name="Kupko J.J.III."/>
            <person name="Porcella S.F."/>
            <person name="Samuel J.E."/>
            <person name="Heinzen R.A."/>
        </authorList>
    </citation>
    <scope>NUCLEOTIDE SEQUENCE [LARGE SCALE GENOMIC DNA]</scope>
    <source>
        <strain evidence="2 3">Dugway 5J108-111</strain>
    </source>
</reference>
<keyword evidence="1" id="KW-1133">Transmembrane helix</keyword>
<gene>
    <name evidence="2" type="ordered locus">CBUD_1160</name>
</gene>